<evidence type="ECO:0000313" key="3">
    <source>
        <dbReference type="Proteomes" id="UP000248146"/>
    </source>
</evidence>
<keyword evidence="1" id="KW-1133">Transmembrane helix</keyword>
<feature type="transmembrane region" description="Helical" evidence="1">
    <location>
        <begin position="89"/>
        <end position="110"/>
    </location>
</feature>
<sequence length="139" mass="15112">MTQQQPLGKPSIGRRGLVALWCELRLIGPSLLALAALHGKLAQQEWAQEKARLLQLLLASLLGFACLLITLLLGCALVVTLSWQTSYRIHALLGLLLGHGLAVALAWWRVRKLLARGSMSFAASRNELAADIALLKSKL</sequence>
<reference evidence="2 3" key="1">
    <citation type="submission" date="2018-06" db="EMBL/GenBank/DDBJ databases">
        <title>Pseudomonas diversity within urban Lake Michigan freshwaters.</title>
        <authorList>
            <person name="Batrich M."/>
            <person name="Hatzopoulos T."/>
            <person name="Putonti C."/>
        </authorList>
    </citation>
    <scope>NUCLEOTIDE SEQUENCE [LARGE SCALE GENOMIC DNA]</scope>
    <source>
        <strain evidence="2 3">MB-090714</strain>
    </source>
</reference>
<dbReference type="RefSeq" id="WP_110682541.1">
    <property type="nucleotide sequence ID" value="NZ_QJRX01000005.1"/>
</dbReference>
<dbReference type="Proteomes" id="UP000248146">
    <property type="component" value="Unassembled WGS sequence"/>
</dbReference>
<comment type="caution">
    <text evidence="2">The sequence shown here is derived from an EMBL/GenBank/DDBJ whole genome shotgun (WGS) entry which is preliminary data.</text>
</comment>
<keyword evidence="1" id="KW-0812">Transmembrane</keyword>
<dbReference type="AlphaFoldDB" id="A0A2V4KW47"/>
<feature type="transmembrane region" description="Helical" evidence="1">
    <location>
        <begin position="57"/>
        <end position="83"/>
    </location>
</feature>
<accession>A0A2V4KW47</accession>
<name>A0A2V4KW47_AQUAC</name>
<keyword evidence="1" id="KW-0472">Membrane</keyword>
<evidence type="ECO:0000313" key="2">
    <source>
        <dbReference type="EMBL" id="PYC24599.1"/>
    </source>
</evidence>
<evidence type="ECO:0000256" key="1">
    <source>
        <dbReference type="SAM" id="Phobius"/>
    </source>
</evidence>
<dbReference type="EMBL" id="QJRX01000005">
    <property type="protein sequence ID" value="PYC24599.1"/>
    <property type="molecule type" value="Genomic_DNA"/>
</dbReference>
<evidence type="ECO:0008006" key="4">
    <source>
        <dbReference type="Google" id="ProtNLM"/>
    </source>
</evidence>
<proteinExistence type="predicted"/>
<protein>
    <recommendedName>
        <fullName evidence="4">Phage holin family protein</fullName>
    </recommendedName>
</protein>
<gene>
    <name evidence="2" type="ORF">DMO17_11055</name>
</gene>
<organism evidence="2 3">
    <name type="scientific">Aquipseudomonas alcaligenes</name>
    <name type="common">Pseudomonas alcaligenes</name>
    <dbReference type="NCBI Taxonomy" id="43263"/>
    <lineage>
        <taxon>Bacteria</taxon>
        <taxon>Pseudomonadati</taxon>
        <taxon>Pseudomonadota</taxon>
        <taxon>Gammaproteobacteria</taxon>
        <taxon>Pseudomonadales</taxon>
        <taxon>Pseudomonadaceae</taxon>
        <taxon>Aquipseudomonas</taxon>
    </lineage>
</organism>